<comment type="caution">
    <text evidence="5">The sequence shown here is derived from an EMBL/GenBank/DDBJ whole genome shotgun (WGS) entry which is preliminary data.</text>
</comment>
<gene>
    <name evidence="5" type="primary">hcnC</name>
    <name evidence="5" type="ORF">KOR42_35650</name>
</gene>
<dbReference type="SUPFAM" id="SSF54373">
    <property type="entry name" value="FAD-linked reductases, C-terminal domain"/>
    <property type="match status" value="1"/>
</dbReference>
<accession>A0A5C5WLL6</accession>
<evidence type="ECO:0000256" key="1">
    <source>
        <dbReference type="ARBA" id="ARBA00004948"/>
    </source>
</evidence>
<evidence type="ECO:0000256" key="3">
    <source>
        <dbReference type="ARBA" id="ARBA00023002"/>
    </source>
</evidence>
<dbReference type="EMBL" id="SIHI01000013">
    <property type="protein sequence ID" value="TWT51517.1"/>
    <property type="molecule type" value="Genomic_DNA"/>
</dbReference>
<proteinExistence type="predicted"/>
<dbReference type="Pfam" id="PF01266">
    <property type="entry name" value="DAO"/>
    <property type="match status" value="1"/>
</dbReference>
<dbReference type="InterPro" id="IPR006076">
    <property type="entry name" value="FAD-dep_OxRdtase"/>
</dbReference>
<evidence type="ECO:0000313" key="5">
    <source>
        <dbReference type="EMBL" id="TWT51517.1"/>
    </source>
</evidence>
<keyword evidence="3 5" id="KW-0560">Oxidoreductase</keyword>
<evidence type="ECO:0000256" key="2">
    <source>
        <dbReference type="ARBA" id="ARBA00022977"/>
    </source>
</evidence>
<dbReference type="GO" id="GO:0009228">
    <property type="term" value="P:thiamine biosynthetic process"/>
    <property type="evidence" value="ECO:0007669"/>
    <property type="project" value="UniProtKB-KW"/>
</dbReference>
<dbReference type="OrthoDB" id="9794226at2"/>
<dbReference type="Gene3D" id="3.50.50.60">
    <property type="entry name" value="FAD/NAD(P)-binding domain"/>
    <property type="match status" value="1"/>
</dbReference>
<organism evidence="5 6">
    <name type="scientific">Thalassoglobus neptunius</name>
    <dbReference type="NCBI Taxonomy" id="1938619"/>
    <lineage>
        <taxon>Bacteria</taxon>
        <taxon>Pseudomonadati</taxon>
        <taxon>Planctomycetota</taxon>
        <taxon>Planctomycetia</taxon>
        <taxon>Planctomycetales</taxon>
        <taxon>Planctomycetaceae</taxon>
        <taxon>Thalassoglobus</taxon>
    </lineage>
</organism>
<dbReference type="GO" id="GO:0050622">
    <property type="term" value="F:glycine dehydrogenase (cyanide-forming) activity"/>
    <property type="evidence" value="ECO:0007669"/>
    <property type="project" value="UniProtKB-EC"/>
</dbReference>
<dbReference type="InterPro" id="IPR012727">
    <property type="entry name" value="Gly_oxidase_ThiO"/>
</dbReference>
<keyword evidence="2" id="KW-0784">Thiamine biosynthesis</keyword>
<dbReference type="PANTHER" id="PTHR13847">
    <property type="entry name" value="SARCOSINE DEHYDROGENASE-RELATED"/>
    <property type="match status" value="1"/>
</dbReference>
<dbReference type="AlphaFoldDB" id="A0A5C5WLL6"/>
<dbReference type="UniPathway" id="UPA00060"/>
<dbReference type="SUPFAM" id="SSF51905">
    <property type="entry name" value="FAD/NAD(P)-binding domain"/>
    <property type="match status" value="1"/>
</dbReference>
<name>A0A5C5WLL6_9PLAN</name>
<dbReference type="GO" id="GO:0050660">
    <property type="term" value="F:flavin adenine dinucleotide binding"/>
    <property type="evidence" value="ECO:0007669"/>
    <property type="project" value="InterPro"/>
</dbReference>
<dbReference type="Gene3D" id="3.30.9.10">
    <property type="entry name" value="D-Amino Acid Oxidase, subunit A, domain 2"/>
    <property type="match status" value="1"/>
</dbReference>
<dbReference type="GO" id="GO:0005737">
    <property type="term" value="C:cytoplasm"/>
    <property type="evidence" value="ECO:0007669"/>
    <property type="project" value="TreeGrafter"/>
</dbReference>
<comment type="pathway">
    <text evidence="1">Cofactor biosynthesis; thiamine diphosphate biosynthesis.</text>
</comment>
<dbReference type="Proteomes" id="UP000317243">
    <property type="component" value="Unassembled WGS sequence"/>
</dbReference>
<dbReference type="InterPro" id="IPR036188">
    <property type="entry name" value="FAD/NAD-bd_sf"/>
</dbReference>
<dbReference type="GO" id="GO:0009229">
    <property type="term" value="P:thiamine diphosphate biosynthetic process"/>
    <property type="evidence" value="ECO:0007669"/>
    <property type="project" value="UniProtKB-UniPathway"/>
</dbReference>
<reference evidence="5 6" key="1">
    <citation type="submission" date="2019-02" db="EMBL/GenBank/DDBJ databases">
        <title>Deep-cultivation of Planctomycetes and their phenomic and genomic characterization uncovers novel biology.</title>
        <authorList>
            <person name="Wiegand S."/>
            <person name="Jogler M."/>
            <person name="Boedeker C."/>
            <person name="Pinto D."/>
            <person name="Vollmers J."/>
            <person name="Rivas-Marin E."/>
            <person name="Kohn T."/>
            <person name="Peeters S.H."/>
            <person name="Heuer A."/>
            <person name="Rast P."/>
            <person name="Oberbeckmann S."/>
            <person name="Bunk B."/>
            <person name="Jeske O."/>
            <person name="Meyerdierks A."/>
            <person name="Storesund J.E."/>
            <person name="Kallscheuer N."/>
            <person name="Luecker S."/>
            <person name="Lage O.M."/>
            <person name="Pohl T."/>
            <person name="Merkel B.J."/>
            <person name="Hornburger P."/>
            <person name="Mueller R.-W."/>
            <person name="Bruemmer F."/>
            <person name="Labrenz M."/>
            <person name="Spormann A.M."/>
            <person name="Op Den Camp H."/>
            <person name="Overmann J."/>
            <person name="Amann R."/>
            <person name="Jetten M.S.M."/>
            <person name="Mascher T."/>
            <person name="Medema M.H."/>
            <person name="Devos D.P."/>
            <person name="Kaster A.-K."/>
            <person name="Ovreas L."/>
            <person name="Rohde M."/>
            <person name="Galperin M.Y."/>
            <person name="Jogler C."/>
        </authorList>
    </citation>
    <scope>NUCLEOTIDE SEQUENCE [LARGE SCALE GENOMIC DNA]</scope>
    <source>
        <strain evidence="5 6">KOR42</strain>
    </source>
</reference>
<evidence type="ECO:0000259" key="4">
    <source>
        <dbReference type="Pfam" id="PF01266"/>
    </source>
</evidence>
<feature type="domain" description="FAD dependent oxidoreductase" evidence="4">
    <location>
        <begin position="3"/>
        <end position="345"/>
    </location>
</feature>
<keyword evidence="6" id="KW-1185">Reference proteome</keyword>
<dbReference type="EC" id="1.4.99.5" evidence="5"/>
<evidence type="ECO:0000313" key="6">
    <source>
        <dbReference type="Proteomes" id="UP000317243"/>
    </source>
</evidence>
<dbReference type="RefSeq" id="WP_146511009.1">
    <property type="nucleotide sequence ID" value="NZ_SIHI01000013.1"/>
</dbReference>
<sequence length="368" mass="40068">MTDVVIVGGGVIGLTAAYELARRGMSVCVLEKNRVGQEASWAGAGMLPPGQIHGPQEIRELVRLSASLWPKLSEELLSETGLDNGYRNSGSLQISLDDEQELLSQKALWEKENVPVEELKGSDLFEYAPGLSDRLTWGFALPTMSQVRNPRHVKALQAACLSTGVTIRENCSVDQIEAIGERIVAVRAEEDVFSADRFVITTGAWTTQLLESVSVNFEVEPVRGQIVLLKTDPGTIAHIVEDRRRYIVPRDDGHVLIGSTMEDVGYVKQTTPEGVASLMEFANSLFPELAQAKFVQSWAGLRPRAVRGIPAIGSIDTFENLFVAAGHFRDGLCQSTATAVLISDLIEGVQPPISVELFRPPVAIPPQL</sequence>
<protein>
    <submittedName>
        <fullName evidence="5">Hydrogen cyanide synthase subunit HcnC</fullName>
        <ecNumber evidence="5">1.4.99.5</ecNumber>
    </submittedName>
</protein>
<dbReference type="NCBIfam" id="TIGR02352">
    <property type="entry name" value="thiamin_ThiO"/>
    <property type="match status" value="1"/>
</dbReference>
<dbReference type="PANTHER" id="PTHR13847:SF289">
    <property type="entry name" value="GLYCINE OXIDASE"/>
    <property type="match status" value="1"/>
</dbReference>